<comment type="caution">
    <text evidence="1">The sequence shown here is derived from an EMBL/GenBank/DDBJ whole genome shotgun (WGS) entry which is preliminary data.</text>
</comment>
<sequence length="72" mass="7804">MKIASADIFSFSTGLIEHMDPFKLVSGSYAAEVKGILKTAGASVGVIFSALNFIEGVEETDLAKLRQPHWVY</sequence>
<protein>
    <submittedName>
        <fullName evidence="1">Uncharacterized protein</fullName>
    </submittedName>
</protein>
<gene>
    <name evidence="1" type="ORF">UA45_17330</name>
</gene>
<proteinExistence type="predicted"/>
<dbReference type="PATRIC" id="fig|582.24.peg.5534"/>
<dbReference type="EMBL" id="JZSH01000273">
    <property type="protein sequence ID" value="KJF76673.1"/>
    <property type="molecule type" value="Genomic_DNA"/>
</dbReference>
<evidence type="ECO:0000313" key="1">
    <source>
        <dbReference type="EMBL" id="KJF76673.1"/>
    </source>
</evidence>
<dbReference type="Proteomes" id="UP000032582">
    <property type="component" value="Unassembled WGS sequence"/>
</dbReference>
<accession>A0A0D8L7B5</accession>
<organism evidence="1 2">
    <name type="scientific">Morganella morganii</name>
    <name type="common">Proteus morganii</name>
    <dbReference type="NCBI Taxonomy" id="582"/>
    <lineage>
        <taxon>Bacteria</taxon>
        <taxon>Pseudomonadati</taxon>
        <taxon>Pseudomonadota</taxon>
        <taxon>Gammaproteobacteria</taxon>
        <taxon>Enterobacterales</taxon>
        <taxon>Morganellaceae</taxon>
        <taxon>Morganella</taxon>
    </lineage>
</organism>
<reference evidence="1 2" key="1">
    <citation type="submission" date="2015-02" db="EMBL/GenBank/DDBJ databases">
        <title>Whole genome shotgun sequencing of cultured foodborne pathogen.</title>
        <authorList>
            <person name="Timme R."/>
            <person name="Allard M.W."/>
            <person name="Strain E."/>
            <person name="Evans P.S."/>
            <person name="Brown E."/>
        </authorList>
    </citation>
    <scope>NUCLEOTIDE SEQUENCE [LARGE SCALE GENOMIC DNA]</scope>
    <source>
        <strain evidence="1 2">GCSL-TSO-24</strain>
    </source>
</reference>
<evidence type="ECO:0000313" key="2">
    <source>
        <dbReference type="Proteomes" id="UP000032582"/>
    </source>
</evidence>
<dbReference type="AlphaFoldDB" id="A0A0D8L7B5"/>
<name>A0A0D8L7B5_MORMO</name>